<evidence type="ECO:0000313" key="1">
    <source>
        <dbReference type="EMBL" id="RCN51672.1"/>
    </source>
</evidence>
<organism evidence="1 2">
    <name type="scientific">Ancylostoma caninum</name>
    <name type="common">Dog hookworm</name>
    <dbReference type="NCBI Taxonomy" id="29170"/>
    <lineage>
        <taxon>Eukaryota</taxon>
        <taxon>Metazoa</taxon>
        <taxon>Ecdysozoa</taxon>
        <taxon>Nematoda</taxon>
        <taxon>Chromadorea</taxon>
        <taxon>Rhabditida</taxon>
        <taxon>Rhabditina</taxon>
        <taxon>Rhabditomorpha</taxon>
        <taxon>Strongyloidea</taxon>
        <taxon>Ancylostomatidae</taxon>
        <taxon>Ancylostomatinae</taxon>
        <taxon>Ancylostoma</taxon>
    </lineage>
</organism>
<gene>
    <name evidence="1" type="ORF">ANCCAN_02342</name>
</gene>
<accession>A0A368H4Z1</accession>
<protein>
    <submittedName>
        <fullName evidence="1">Uncharacterized protein</fullName>
    </submittedName>
</protein>
<evidence type="ECO:0000313" key="2">
    <source>
        <dbReference type="Proteomes" id="UP000252519"/>
    </source>
</evidence>
<keyword evidence="2" id="KW-1185">Reference proteome</keyword>
<sequence length="72" mass="8272">MHIVSYCTGFHIRMSHPELLIESMVISFQALPTYARMSSTRVAVLRFCRGNIYLFAYLKPFGTYGEICVVFS</sequence>
<dbReference type="AlphaFoldDB" id="A0A368H4Z1"/>
<dbReference type="Proteomes" id="UP000252519">
    <property type="component" value="Unassembled WGS sequence"/>
</dbReference>
<reference evidence="1 2" key="1">
    <citation type="submission" date="2014-10" db="EMBL/GenBank/DDBJ databases">
        <title>Draft genome of the hookworm Ancylostoma caninum.</title>
        <authorList>
            <person name="Mitreva M."/>
        </authorList>
    </citation>
    <scope>NUCLEOTIDE SEQUENCE [LARGE SCALE GENOMIC DNA]</scope>
    <source>
        <strain evidence="1 2">Baltimore</strain>
    </source>
</reference>
<comment type="caution">
    <text evidence="1">The sequence shown here is derived from an EMBL/GenBank/DDBJ whole genome shotgun (WGS) entry which is preliminary data.</text>
</comment>
<name>A0A368H4Z1_ANCCA</name>
<proteinExistence type="predicted"/>
<dbReference type="EMBL" id="JOJR01000012">
    <property type="protein sequence ID" value="RCN51672.1"/>
    <property type="molecule type" value="Genomic_DNA"/>
</dbReference>